<feature type="transmembrane region" description="Helical" evidence="6">
    <location>
        <begin position="44"/>
        <end position="66"/>
    </location>
</feature>
<dbReference type="GO" id="GO:0005576">
    <property type="term" value="C:extracellular region"/>
    <property type="evidence" value="ECO:0007669"/>
    <property type="project" value="UniProtKB-SubCell"/>
</dbReference>
<proteinExistence type="predicted"/>
<organism evidence="8 9">
    <name type="scientific">Varanus komodoensis</name>
    <name type="common">Komodo dragon</name>
    <dbReference type="NCBI Taxonomy" id="61221"/>
    <lineage>
        <taxon>Eukaryota</taxon>
        <taxon>Metazoa</taxon>
        <taxon>Chordata</taxon>
        <taxon>Craniata</taxon>
        <taxon>Vertebrata</taxon>
        <taxon>Euteleostomi</taxon>
        <taxon>Lepidosauria</taxon>
        <taxon>Squamata</taxon>
        <taxon>Bifurcata</taxon>
        <taxon>Unidentata</taxon>
        <taxon>Episquamata</taxon>
        <taxon>Toxicofera</taxon>
        <taxon>Anguimorpha</taxon>
        <taxon>Paleoanguimorpha</taxon>
        <taxon>Varanoidea</taxon>
        <taxon>Varanidae</taxon>
        <taxon>Varanus</taxon>
    </lineage>
</organism>
<reference evidence="8" key="2">
    <citation type="submission" date="2025-09" db="UniProtKB">
        <authorList>
            <consortium name="Ensembl"/>
        </authorList>
    </citation>
    <scope>IDENTIFICATION</scope>
</reference>
<dbReference type="Proteomes" id="UP000694545">
    <property type="component" value="Unplaced"/>
</dbReference>
<evidence type="ECO:0000256" key="4">
    <source>
        <dbReference type="ARBA" id="ARBA00022734"/>
    </source>
</evidence>
<comment type="subcellular location">
    <subcellularLocation>
        <location evidence="1">Cell membrane</location>
        <topology evidence="1">Single-pass type II membrane protein</topology>
    </subcellularLocation>
    <subcellularLocation>
        <location evidence="2">Secreted</location>
    </subcellularLocation>
</comment>
<dbReference type="GO" id="GO:0005886">
    <property type="term" value="C:plasma membrane"/>
    <property type="evidence" value="ECO:0007669"/>
    <property type="project" value="UniProtKB-SubCell"/>
</dbReference>
<evidence type="ECO:0000313" key="9">
    <source>
        <dbReference type="Proteomes" id="UP000694545"/>
    </source>
</evidence>
<dbReference type="PANTHER" id="PTHR45710">
    <property type="entry name" value="C-TYPE LECTIN DOMAIN-CONTAINING PROTEIN 180"/>
    <property type="match status" value="1"/>
</dbReference>
<dbReference type="InterPro" id="IPR033992">
    <property type="entry name" value="NKR-like_CTLD"/>
</dbReference>
<name>A0A8D2J057_VARKO</name>
<keyword evidence="6" id="KW-1133">Transmembrane helix</keyword>
<feature type="region of interest" description="Disordered" evidence="5">
    <location>
        <begin position="219"/>
        <end position="240"/>
    </location>
</feature>
<dbReference type="AlphaFoldDB" id="A0A8D2J057"/>
<dbReference type="SMART" id="SM00034">
    <property type="entry name" value="CLECT"/>
    <property type="match status" value="1"/>
</dbReference>
<evidence type="ECO:0000256" key="5">
    <source>
        <dbReference type="SAM" id="MobiDB-lite"/>
    </source>
</evidence>
<sequence>MSDVTSSESLTKEFPDYCHEACETQSKTANVLLRKLWPHRTKMACLLLSVSFLGNIILTAFVIVLLPKGSEQPFSGPACPNKWIGHQGKCYYFSKEKRNWTSSQDFCLSHNASLMTFSASEEKDFVIRFKGKDIFWIGLRRDSSQTWKWTNGVDSSLEVIGNGGDCAFLNDENIATSSWCQMKLFWICSKTDILQCSGRAQEQGLCSVHPSTPMEGPCSGHPSPSCISPSLTKHGKLDSL</sequence>
<feature type="domain" description="C-type lectin" evidence="7">
    <location>
        <begin position="86"/>
        <end position="189"/>
    </location>
</feature>
<evidence type="ECO:0000256" key="2">
    <source>
        <dbReference type="ARBA" id="ARBA00004613"/>
    </source>
</evidence>
<protein>
    <recommendedName>
        <fullName evidence="7">C-type lectin domain-containing protein</fullName>
    </recommendedName>
</protein>
<dbReference type="InterPro" id="IPR016186">
    <property type="entry name" value="C-type_lectin-like/link_sf"/>
</dbReference>
<keyword evidence="4" id="KW-0430">Lectin</keyword>
<accession>A0A8D2J057</accession>
<keyword evidence="6" id="KW-0812">Transmembrane</keyword>
<dbReference type="Ensembl" id="ENSVKKT00000007520.1">
    <property type="protein sequence ID" value="ENSVKKP00000007326.1"/>
    <property type="gene ID" value="ENSVKKG00000005271.1"/>
</dbReference>
<dbReference type="InterPro" id="IPR050828">
    <property type="entry name" value="C-type_lectin/matrix_domain"/>
</dbReference>
<evidence type="ECO:0000256" key="3">
    <source>
        <dbReference type="ARBA" id="ARBA00022525"/>
    </source>
</evidence>
<reference evidence="8" key="1">
    <citation type="submission" date="2025-08" db="UniProtKB">
        <authorList>
            <consortium name="Ensembl"/>
        </authorList>
    </citation>
    <scope>IDENTIFICATION</scope>
</reference>
<dbReference type="SUPFAM" id="SSF56436">
    <property type="entry name" value="C-type lectin-like"/>
    <property type="match status" value="1"/>
</dbReference>
<dbReference type="Pfam" id="PF00059">
    <property type="entry name" value="Lectin_C"/>
    <property type="match status" value="1"/>
</dbReference>
<evidence type="ECO:0000256" key="6">
    <source>
        <dbReference type="SAM" id="Phobius"/>
    </source>
</evidence>
<keyword evidence="9" id="KW-1185">Reference proteome</keyword>
<dbReference type="GO" id="GO:0030246">
    <property type="term" value="F:carbohydrate binding"/>
    <property type="evidence" value="ECO:0007669"/>
    <property type="project" value="UniProtKB-KW"/>
</dbReference>
<dbReference type="PROSITE" id="PS50041">
    <property type="entry name" value="C_TYPE_LECTIN_2"/>
    <property type="match status" value="1"/>
</dbReference>
<evidence type="ECO:0000256" key="1">
    <source>
        <dbReference type="ARBA" id="ARBA00004401"/>
    </source>
</evidence>
<keyword evidence="3" id="KW-0964">Secreted</keyword>
<dbReference type="Gene3D" id="3.10.100.10">
    <property type="entry name" value="Mannose-Binding Protein A, subunit A"/>
    <property type="match status" value="1"/>
</dbReference>
<dbReference type="InterPro" id="IPR001304">
    <property type="entry name" value="C-type_lectin-like"/>
</dbReference>
<evidence type="ECO:0000313" key="8">
    <source>
        <dbReference type="Ensembl" id="ENSVKKP00000007326.1"/>
    </source>
</evidence>
<dbReference type="CDD" id="cd03593">
    <property type="entry name" value="CLECT_NK_receptors_like"/>
    <property type="match status" value="1"/>
</dbReference>
<evidence type="ECO:0000259" key="7">
    <source>
        <dbReference type="PROSITE" id="PS50041"/>
    </source>
</evidence>
<dbReference type="PANTHER" id="PTHR45710:SF35">
    <property type="entry name" value="C-TYPE LECTIN DOMAIN FAMILY 2 MEMBER D"/>
    <property type="match status" value="1"/>
</dbReference>
<dbReference type="InterPro" id="IPR016187">
    <property type="entry name" value="CTDL_fold"/>
</dbReference>
<keyword evidence="6" id="KW-0472">Membrane</keyword>